<accession>D2QT36</accession>
<keyword evidence="3" id="KW-1185">Reference proteome</keyword>
<evidence type="ECO:0000313" key="3">
    <source>
        <dbReference type="Proteomes" id="UP000002028"/>
    </source>
</evidence>
<feature type="signal peptide" evidence="1">
    <location>
        <begin position="1"/>
        <end position="21"/>
    </location>
</feature>
<name>D2QT36_SPILD</name>
<dbReference type="HOGENOM" id="CLU_764806_0_0_10"/>
<evidence type="ECO:0008006" key="4">
    <source>
        <dbReference type="Google" id="ProtNLM"/>
    </source>
</evidence>
<keyword evidence="1" id="KW-0732">Signal</keyword>
<evidence type="ECO:0000313" key="2">
    <source>
        <dbReference type="EMBL" id="ADB41968.1"/>
    </source>
</evidence>
<dbReference type="EMBL" id="CP001769">
    <property type="protein sequence ID" value="ADB41968.1"/>
    <property type="molecule type" value="Genomic_DNA"/>
</dbReference>
<dbReference type="KEGG" id="sli:Slin_6006"/>
<dbReference type="RefSeq" id="WP_012930456.1">
    <property type="nucleotide sequence ID" value="NC_013730.1"/>
</dbReference>
<organism evidence="2 3">
    <name type="scientific">Spirosoma linguale (strain ATCC 33905 / DSM 74 / LMG 10896 / Claus 1)</name>
    <dbReference type="NCBI Taxonomy" id="504472"/>
    <lineage>
        <taxon>Bacteria</taxon>
        <taxon>Pseudomonadati</taxon>
        <taxon>Bacteroidota</taxon>
        <taxon>Cytophagia</taxon>
        <taxon>Cytophagales</taxon>
        <taxon>Cytophagaceae</taxon>
        <taxon>Spirosoma</taxon>
    </lineage>
</organism>
<dbReference type="eggNOG" id="COG2374">
    <property type="taxonomic scope" value="Bacteria"/>
</dbReference>
<dbReference type="AlphaFoldDB" id="D2QT36"/>
<feature type="chain" id="PRO_5003035684" description="Secretion system C-terminal sorting domain-containing protein" evidence="1">
    <location>
        <begin position="22"/>
        <end position="366"/>
    </location>
</feature>
<evidence type="ECO:0000256" key="1">
    <source>
        <dbReference type="SAM" id="SignalP"/>
    </source>
</evidence>
<gene>
    <name evidence="2" type="ordered locus">Slin_6006</name>
</gene>
<dbReference type="STRING" id="504472.Slin_6006"/>
<proteinExistence type="predicted"/>
<protein>
    <recommendedName>
        <fullName evidence="4">Secretion system C-terminal sorting domain-containing protein</fullName>
    </recommendedName>
</protein>
<dbReference type="Proteomes" id="UP000002028">
    <property type="component" value="Chromosome"/>
</dbReference>
<sequence>MKKAFFAGLLLWLLEILSVQAQVTPFTANWTFEGNDNGTTSSGLVTASSVTYTGVNPLAVNKYTTGYVNLGVNVQNWSTSVCNQTEYIQFSVQRVGTATITLTSLSFAFARSAQGPTQLTVRSSADGFGNDIYSQGVTTNYQVASIALNGAGFTNQAGPVTFRIYACNPAAGGGTIRLDEIQINANVLPVTLLSFKATPQSDRVQLAWETASERNASHFRVERSLDLGEYVSVGEVAAGGNTNEQHYYGVTDMNPRPGINYYRLTQLDVDGTAHTYKPISAIVRLADPVVAVSPNPASPDRIHIRLWNADTAVIRLLSSAGQEMEGWLERRPGEADLLFAQPLPQGVYSLEIQLNDRKQSIKVLVL</sequence>
<reference evidence="2 3" key="1">
    <citation type="journal article" date="2010" name="Stand. Genomic Sci.">
        <title>Complete genome sequence of Spirosoma linguale type strain (1).</title>
        <authorList>
            <person name="Lail K."/>
            <person name="Sikorski J."/>
            <person name="Saunders E."/>
            <person name="Lapidus A."/>
            <person name="Glavina Del Rio T."/>
            <person name="Copeland A."/>
            <person name="Tice H."/>
            <person name="Cheng J.-F."/>
            <person name="Lucas S."/>
            <person name="Nolan M."/>
            <person name="Bruce D."/>
            <person name="Goodwin L."/>
            <person name="Pitluck S."/>
            <person name="Ivanova N."/>
            <person name="Mavromatis K."/>
            <person name="Ovchinnikova G."/>
            <person name="Pati A."/>
            <person name="Chen A."/>
            <person name="Palaniappan K."/>
            <person name="Land M."/>
            <person name="Hauser L."/>
            <person name="Chang Y.-J."/>
            <person name="Jeffries C.D."/>
            <person name="Chain P."/>
            <person name="Brettin T."/>
            <person name="Detter J.C."/>
            <person name="Schuetze A."/>
            <person name="Rohde M."/>
            <person name="Tindall B.J."/>
            <person name="Goeker M."/>
            <person name="Bristow J."/>
            <person name="Eisen J.A."/>
            <person name="Markowitz V."/>
            <person name="Hugenholtz P."/>
            <person name="Kyrpides N.C."/>
            <person name="Klenk H.-P."/>
            <person name="Chen F."/>
        </authorList>
    </citation>
    <scope>NUCLEOTIDE SEQUENCE [LARGE SCALE GENOMIC DNA]</scope>
    <source>
        <strain evidence="3">ATCC 33905 / DSM 74 / LMG 10896 / Claus 1</strain>
    </source>
</reference>